<evidence type="ECO:0000256" key="1">
    <source>
        <dbReference type="ARBA" id="ARBA00004141"/>
    </source>
</evidence>
<dbReference type="Pfam" id="PF03798">
    <property type="entry name" value="TRAM_LAG1_CLN8"/>
    <property type="match status" value="1"/>
</dbReference>
<dbReference type="STRING" id="930990.A0A067NBW1"/>
<dbReference type="InterPro" id="IPR006634">
    <property type="entry name" value="TLC-dom"/>
</dbReference>
<dbReference type="GO" id="GO:0050291">
    <property type="term" value="F:sphingosine N-acyltransferase activity"/>
    <property type="evidence" value="ECO:0007669"/>
    <property type="project" value="InterPro"/>
</dbReference>
<evidence type="ECO:0000313" key="11">
    <source>
        <dbReference type="Proteomes" id="UP000027195"/>
    </source>
</evidence>
<evidence type="ECO:0000256" key="6">
    <source>
        <dbReference type="PROSITE-ProRule" id="PRU00205"/>
    </source>
</evidence>
<keyword evidence="4 8" id="KW-1133">Transmembrane helix</keyword>
<evidence type="ECO:0000259" key="9">
    <source>
        <dbReference type="PROSITE" id="PS50922"/>
    </source>
</evidence>
<feature type="transmembrane region" description="Helical" evidence="8">
    <location>
        <begin position="280"/>
        <end position="300"/>
    </location>
</feature>
<evidence type="ECO:0000256" key="7">
    <source>
        <dbReference type="SAM" id="MobiDB-lite"/>
    </source>
</evidence>
<keyword evidence="5 6" id="KW-0472">Membrane</keyword>
<dbReference type="Proteomes" id="UP000027195">
    <property type="component" value="Unassembled WGS sequence"/>
</dbReference>
<dbReference type="PROSITE" id="PS50922">
    <property type="entry name" value="TLC"/>
    <property type="match status" value="1"/>
</dbReference>
<dbReference type="PANTHER" id="PTHR12560">
    <property type="entry name" value="LONGEVITY ASSURANCE FACTOR 1 LAG1"/>
    <property type="match status" value="1"/>
</dbReference>
<evidence type="ECO:0000256" key="8">
    <source>
        <dbReference type="SAM" id="Phobius"/>
    </source>
</evidence>
<feature type="transmembrane region" description="Helical" evidence="8">
    <location>
        <begin position="160"/>
        <end position="180"/>
    </location>
</feature>
<reference evidence="11" key="1">
    <citation type="journal article" date="2014" name="Proc. Natl. Acad. Sci. U.S.A.">
        <title>Extensive sampling of basidiomycete genomes demonstrates inadequacy of the white-rot/brown-rot paradigm for wood decay fungi.</title>
        <authorList>
            <person name="Riley R."/>
            <person name="Salamov A.A."/>
            <person name="Brown D.W."/>
            <person name="Nagy L.G."/>
            <person name="Floudas D."/>
            <person name="Held B.W."/>
            <person name="Levasseur A."/>
            <person name="Lombard V."/>
            <person name="Morin E."/>
            <person name="Otillar R."/>
            <person name="Lindquist E.A."/>
            <person name="Sun H."/>
            <person name="LaButti K.M."/>
            <person name="Schmutz J."/>
            <person name="Jabbour D."/>
            <person name="Luo H."/>
            <person name="Baker S.E."/>
            <person name="Pisabarro A.G."/>
            <person name="Walton J.D."/>
            <person name="Blanchette R.A."/>
            <person name="Henrissat B."/>
            <person name="Martin F."/>
            <person name="Cullen D."/>
            <person name="Hibbett D.S."/>
            <person name="Grigoriev I.V."/>
        </authorList>
    </citation>
    <scope>NUCLEOTIDE SEQUENCE [LARGE SCALE GENOMIC DNA]</scope>
    <source>
        <strain evidence="11">FD-172 SS1</strain>
    </source>
</reference>
<gene>
    <name evidence="10" type="ORF">BOTBODRAFT_98865</name>
</gene>
<dbReference type="FunCoup" id="A0A067NBW1">
    <property type="interactions" value="240"/>
</dbReference>
<dbReference type="GO" id="GO:0046513">
    <property type="term" value="P:ceramide biosynthetic process"/>
    <property type="evidence" value="ECO:0007669"/>
    <property type="project" value="InterPro"/>
</dbReference>
<sequence length="376" mass="42690">MSLAAVATRVWPFFVLSYPVAPPLRPDSFPNSQYYEVGLLDGLFILGWSVLWVLMREGVMRLFKPIARRRLLALSLSQRAARAGASDATTNGHAATKSKTDGMGNGHSTAVQNGSTHEWSRERKSSMDVSPSASRTRRETMRAQAREKKVTRFAEQGWSVFYYSIFWTYGMYIHISLPTYPFNTDALWEGFPHYPLPSPIKAYYLLQFAFWITQLVTINVEARRKDHWQMLTHHIITLALVAASYISGFTRAGCLVLVLLDLCDILLSLAKMLKYLEYAVLPDVIFVAFLVTWLVTRQVLYFKVAYSTTFDARKVTTFEWDPSNGKFESGIQYGCSAALWVLGVLLCIWFGMICRVAYRVITGKGAEDTRSDDEDE</sequence>
<feature type="region of interest" description="Disordered" evidence="7">
    <location>
        <begin position="85"/>
        <end position="146"/>
    </location>
</feature>
<evidence type="ECO:0000256" key="4">
    <source>
        <dbReference type="ARBA" id="ARBA00022989"/>
    </source>
</evidence>
<dbReference type="InterPro" id="IPR016439">
    <property type="entry name" value="Lag1/Lac1-like"/>
</dbReference>
<comment type="subcellular location">
    <subcellularLocation>
        <location evidence="1">Membrane</location>
        <topology evidence="1">Multi-pass membrane protein</topology>
    </subcellularLocation>
</comment>
<name>A0A067NBW1_BOTB1</name>
<dbReference type="PANTHER" id="PTHR12560:SF0">
    <property type="entry name" value="LD18904P"/>
    <property type="match status" value="1"/>
</dbReference>
<keyword evidence="3 6" id="KW-0812">Transmembrane</keyword>
<comment type="similarity">
    <text evidence="2">Belongs to the sphingosine N-acyltransferase family.</text>
</comment>
<protein>
    <recommendedName>
        <fullName evidence="9">TLC domain-containing protein</fullName>
    </recommendedName>
</protein>
<feature type="transmembrane region" description="Helical" evidence="8">
    <location>
        <begin position="331"/>
        <end position="354"/>
    </location>
</feature>
<feature type="compositionally biased region" description="Basic and acidic residues" evidence="7">
    <location>
        <begin position="136"/>
        <end position="146"/>
    </location>
</feature>
<dbReference type="GO" id="GO:0016020">
    <property type="term" value="C:membrane"/>
    <property type="evidence" value="ECO:0007669"/>
    <property type="project" value="UniProtKB-SubCell"/>
</dbReference>
<dbReference type="InParanoid" id="A0A067NBW1"/>
<dbReference type="HOGENOM" id="CLU_028277_2_1_1"/>
<dbReference type="EMBL" id="KL198016">
    <property type="protein sequence ID" value="KDQ21622.1"/>
    <property type="molecule type" value="Genomic_DNA"/>
</dbReference>
<dbReference type="SMART" id="SM00724">
    <property type="entry name" value="TLC"/>
    <property type="match status" value="1"/>
</dbReference>
<dbReference type="OrthoDB" id="537032at2759"/>
<feature type="compositionally biased region" description="Polar residues" evidence="7">
    <location>
        <begin position="106"/>
        <end position="117"/>
    </location>
</feature>
<proteinExistence type="inferred from homology"/>
<evidence type="ECO:0000313" key="10">
    <source>
        <dbReference type="EMBL" id="KDQ21622.1"/>
    </source>
</evidence>
<dbReference type="AlphaFoldDB" id="A0A067NBW1"/>
<keyword evidence="11" id="KW-1185">Reference proteome</keyword>
<feature type="transmembrane region" description="Helical" evidence="8">
    <location>
        <begin position="230"/>
        <end position="249"/>
    </location>
</feature>
<evidence type="ECO:0000256" key="5">
    <source>
        <dbReference type="ARBA" id="ARBA00023136"/>
    </source>
</evidence>
<organism evidence="10 11">
    <name type="scientific">Botryobasidium botryosum (strain FD-172 SS1)</name>
    <dbReference type="NCBI Taxonomy" id="930990"/>
    <lineage>
        <taxon>Eukaryota</taxon>
        <taxon>Fungi</taxon>
        <taxon>Dikarya</taxon>
        <taxon>Basidiomycota</taxon>
        <taxon>Agaricomycotina</taxon>
        <taxon>Agaricomycetes</taxon>
        <taxon>Cantharellales</taxon>
        <taxon>Botryobasidiaceae</taxon>
        <taxon>Botryobasidium</taxon>
    </lineage>
</organism>
<evidence type="ECO:0000256" key="3">
    <source>
        <dbReference type="ARBA" id="ARBA00022692"/>
    </source>
</evidence>
<evidence type="ECO:0000256" key="2">
    <source>
        <dbReference type="ARBA" id="ARBA00009808"/>
    </source>
</evidence>
<feature type="transmembrane region" description="Helical" evidence="8">
    <location>
        <begin position="33"/>
        <end position="54"/>
    </location>
</feature>
<feature type="domain" description="TLC" evidence="9">
    <location>
        <begin position="148"/>
        <end position="362"/>
    </location>
</feature>
<accession>A0A067NBW1</accession>